<protein>
    <submittedName>
        <fullName evidence="3">Uncharacterized protein</fullName>
    </submittedName>
</protein>
<proteinExistence type="predicted"/>
<gene>
    <name evidence="3" type="ORF">N7468_008893</name>
</gene>
<comment type="caution">
    <text evidence="3">The sequence shown here is derived from an EMBL/GenBank/DDBJ whole genome shotgun (WGS) entry which is preliminary data.</text>
</comment>
<sequence>MRDTKYFIVINFILSALLISLVNALYDCPRPRCETCLPVAIHDAPGVGFDLTPSYGTAVVHYYNGTVVEVGKVAGNSHYLKLMEDLAKPSQSLHQTTSFSETLLLHLEELLPVSNVLPSWKDLWRWLKERLGWEVNAEVQILRDLINDLKQATEKATSQSLDRVAVTAPDMPSLRSETITSALKELNLRTWVGDSPSYTNKLVEADTVYAANGYGLCRNYQDLFECSDEFEDSSTPRVYLVSFSRHLLYTSIIRPTNGEALATYTSDRTQVFDFDIGLDRIEQAEPSDHSLWDQLRRDLLVLPREAAGPITHVLLAGESATDARFLAILRDSLAGVLLTPSSDHQITIGHSKSQINRETIIDPTFAAARGAALYARRRQEVQSECTESAKCEKERAKERSHRHETNTLADR</sequence>
<evidence type="ECO:0000313" key="4">
    <source>
        <dbReference type="Proteomes" id="UP001150941"/>
    </source>
</evidence>
<dbReference type="OrthoDB" id="3643156at2759"/>
<dbReference type="AlphaFoldDB" id="A0A9W9NGS6"/>
<feature type="region of interest" description="Disordered" evidence="1">
    <location>
        <begin position="387"/>
        <end position="411"/>
    </location>
</feature>
<accession>A0A9W9NGS6</accession>
<dbReference type="RefSeq" id="XP_058326519.1">
    <property type="nucleotide sequence ID" value="XM_058478189.1"/>
</dbReference>
<evidence type="ECO:0000256" key="1">
    <source>
        <dbReference type="SAM" id="MobiDB-lite"/>
    </source>
</evidence>
<dbReference type="EMBL" id="JAPQKS010000007">
    <property type="protein sequence ID" value="KAJ5219689.1"/>
    <property type="molecule type" value="Genomic_DNA"/>
</dbReference>
<name>A0A9W9NGS6_9EURO</name>
<feature type="signal peptide" evidence="2">
    <location>
        <begin position="1"/>
        <end position="24"/>
    </location>
</feature>
<keyword evidence="2" id="KW-0732">Signal</keyword>
<keyword evidence="4" id="KW-1185">Reference proteome</keyword>
<dbReference type="GeneID" id="83205492"/>
<reference evidence="3" key="2">
    <citation type="journal article" date="2023" name="IMA Fungus">
        <title>Comparative genomic study of the Penicillium genus elucidates a diverse pangenome and 15 lateral gene transfer events.</title>
        <authorList>
            <person name="Petersen C."/>
            <person name="Sorensen T."/>
            <person name="Nielsen M.R."/>
            <person name="Sondergaard T.E."/>
            <person name="Sorensen J.L."/>
            <person name="Fitzpatrick D.A."/>
            <person name="Frisvad J.C."/>
            <person name="Nielsen K.L."/>
        </authorList>
    </citation>
    <scope>NUCLEOTIDE SEQUENCE</scope>
    <source>
        <strain evidence="3">IBT 19713</strain>
    </source>
</reference>
<feature type="chain" id="PRO_5040832895" evidence="2">
    <location>
        <begin position="25"/>
        <end position="411"/>
    </location>
</feature>
<evidence type="ECO:0000313" key="3">
    <source>
        <dbReference type="EMBL" id="KAJ5219689.1"/>
    </source>
</evidence>
<organism evidence="3 4">
    <name type="scientific">Penicillium chermesinum</name>
    <dbReference type="NCBI Taxonomy" id="63820"/>
    <lineage>
        <taxon>Eukaryota</taxon>
        <taxon>Fungi</taxon>
        <taxon>Dikarya</taxon>
        <taxon>Ascomycota</taxon>
        <taxon>Pezizomycotina</taxon>
        <taxon>Eurotiomycetes</taxon>
        <taxon>Eurotiomycetidae</taxon>
        <taxon>Eurotiales</taxon>
        <taxon>Aspergillaceae</taxon>
        <taxon>Penicillium</taxon>
    </lineage>
</organism>
<evidence type="ECO:0000256" key="2">
    <source>
        <dbReference type="SAM" id="SignalP"/>
    </source>
</evidence>
<dbReference type="Proteomes" id="UP001150941">
    <property type="component" value="Unassembled WGS sequence"/>
</dbReference>
<reference evidence="3" key="1">
    <citation type="submission" date="2022-11" db="EMBL/GenBank/DDBJ databases">
        <authorList>
            <person name="Petersen C."/>
        </authorList>
    </citation>
    <scope>NUCLEOTIDE SEQUENCE</scope>
    <source>
        <strain evidence="3">IBT 19713</strain>
    </source>
</reference>